<reference evidence="3" key="1">
    <citation type="submission" date="2016-10" db="EMBL/GenBank/DDBJ databases">
        <authorList>
            <person name="Varghese N."/>
            <person name="Submissions S."/>
        </authorList>
    </citation>
    <scope>NUCLEOTIDE SEQUENCE [LARGE SCALE GENOMIC DNA]</scope>
    <source>
        <strain evidence="3">CGMCC 4.6825</strain>
    </source>
</reference>
<accession>A0A1H9UXU5</accession>
<dbReference type="Proteomes" id="UP000182841">
    <property type="component" value="Unassembled WGS sequence"/>
</dbReference>
<evidence type="ECO:0000256" key="1">
    <source>
        <dbReference type="SAM" id="MobiDB-lite"/>
    </source>
</evidence>
<protein>
    <submittedName>
        <fullName evidence="2">Uncharacterized protein</fullName>
    </submittedName>
</protein>
<feature type="compositionally biased region" description="Basic and acidic residues" evidence="1">
    <location>
        <begin position="60"/>
        <end position="78"/>
    </location>
</feature>
<dbReference type="EMBL" id="FOGO01000009">
    <property type="protein sequence ID" value="SES14242.1"/>
    <property type="molecule type" value="Genomic_DNA"/>
</dbReference>
<dbReference type="STRING" id="943816.AN217_25405"/>
<gene>
    <name evidence="2" type="ORF">SAMN05421870_109273</name>
</gene>
<dbReference type="AlphaFoldDB" id="A0A1H9UXU5"/>
<organism evidence="2 3">
    <name type="scientific">Streptomyces qinglanensis</name>
    <dbReference type="NCBI Taxonomy" id="943816"/>
    <lineage>
        <taxon>Bacteria</taxon>
        <taxon>Bacillati</taxon>
        <taxon>Actinomycetota</taxon>
        <taxon>Actinomycetes</taxon>
        <taxon>Kitasatosporales</taxon>
        <taxon>Streptomycetaceae</taxon>
        <taxon>Streptomyces</taxon>
    </lineage>
</organism>
<feature type="region of interest" description="Disordered" evidence="1">
    <location>
        <begin position="45"/>
        <end position="93"/>
    </location>
</feature>
<evidence type="ECO:0000313" key="3">
    <source>
        <dbReference type="Proteomes" id="UP000182841"/>
    </source>
</evidence>
<proteinExistence type="predicted"/>
<name>A0A1H9UXU5_9ACTN</name>
<sequence length="93" mass="9718">MGRRRCGAAALLTPRNAAVLERRIVSLSAVVRGTGLLLVTLVPGTDRPHPPLPAVHGRTHTVERAADRPGHRPADPRRARGGPLPASSGGDAE</sequence>
<evidence type="ECO:0000313" key="2">
    <source>
        <dbReference type="EMBL" id="SES14242.1"/>
    </source>
</evidence>
<keyword evidence="3" id="KW-1185">Reference proteome</keyword>